<dbReference type="InterPro" id="IPR025202">
    <property type="entry name" value="PLD-like_dom"/>
</dbReference>
<dbReference type="AlphaFoldDB" id="A0A8J1U5A1"/>
<name>A0A8J1U5A1_OWEFU</name>
<evidence type="ECO:0000313" key="7">
    <source>
        <dbReference type="EMBL" id="CAH1794843.1"/>
    </source>
</evidence>
<evidence type="ECO:0000256" key="2">
    <source>
        <dbReference type="ARBA" id="ARBA00022963"/>
    </source>
</evidence>
<dbReference type="CDD" id="cd09171">
    <property type="entry name" value="PLDc_vPLD6_like"/>
    <property type="match status" value="1"/>
</dbReference>
<dbReference type="GO" id="GO:0046872">
    <property type="term" value="F:metal ion binding"/>
    <property type="evidence" value="ECO:0007669"/>
    <property type="project" value="InterPro"/>
</dbReference>
<keyword evidence="3" id="KW-0443">Lipid metabolism</keyword>
<dbReference type="PROSITE" id="PS50035">
    <property type="entry name" value="PLD"/>
    <property type="match status" value="1"/>
</dbReference>
<dbReference type="GO" id="GO:0016042">
    <property type="term" value="P:lipid catabolic process"/>
    <property type="evidence" value="ECO:0007669"/>
    <property type="project" value="UniProtKB-KW"/>
</dbReference>
<dbReference type="GO" id="GO:0034587">
    <property type="term" value="P:piRNA processing"/>
    <property type="evidence" value="ECO:0007669"/>
    <property type="project" value="TreeGrafter"/>
</dbReference>
<comment type="similarity">
    <text evidence="4">Belongs to the phospholipase D family. MitoPLD/Zucchini subfamily.</text>
</comment>
<dbReference type="PANTHER" id="PTHR43856">
    <property type="entry name" value="CARDIOLIPIN HYDROLASE"/>
    <property type="match status" value="1"/>
</dbReference>
<dbReference type="SUPFAM" id="SSF56024">
    <property type="entry name" value="Phospholipase D/nuclease"/>
    <property type="match status" value="1"/>
</dbReference>
<dbReference type="OrthoDB" id="5205528at2759"/>
<dbReference type="PANTHER" id="PTHR43856:SF1">
    <property type="entry name" value="MITOCHONDRIAL CARDIOLIPIN HYDROLASE"/>
    <property type="match status" value="1"/>
</dbReference>
<evidence type="ECO:0000256" key="6">
    <source>
        <dbReference type="ARBA" id="ARBA00043167"/>
    </source>
</evidence>
<comment type="caution">
    <text evidence="7">The sequence shown here is derived from an EMBL/GenBank/DDBJ whole genome shotgun (WGS) entry which is preliminary data.</text>
</comment>
<reference evidence="7" key="1">
    <citation type="submission" date="2022-03" db="EMBL/GenBank/DDBJ databases">
        <authorList>
            <person name="Martin C."/>
        </authorList>
    </citation>
    <scope>NUCLEOTIDE SEQUENCE</scope>
</reference>
<evidence type="ECO:0000256" key="3">
    <source>
        <dbReference type="ARBA" id="ARBA00023098"/>
    </source>
</evidence>
<keyword evidence="1" id="KW-0378">Hydrolase</keyword>
<dbReference type="EMBL" id="CAIIXF020000009">
    <property type="protein sequence ID" value="CAH1794843.1"/>
    <property type="molecule type" value="Genomic_DNA"/>
</dbReference>
<dbReference type="PROSITE" id="PS50103">
    <property type="entry name" value="ZF_C3H1"/>
    <property type="match status" value="1"/>
</dbReference>
<dbReference type="InterPro" id="IPR001736">
    <property type="entry name" value="PLipase_D/transphosphatidylase"/>
</dbReference>
<dbReference type="SMART" id="SM00155">
    <property type="entry name" value="PLDc"/>
    <property type="match status" value="1"/>
</dbReference>
<dbReference type="Pfam" id="PF13091">
    <property type="entry name" value="PLDc_2"/>
    <property type="match status" value="1"/>
</dbReference>
<dbReference type="GO" id="GO:0016891">
    <property type="term" value="F:RNA endonuclease activity producing 5'-phosphomonoesters, hydrolytic mechanism"/>
    <property type="evidence" value="ECO:0007669"/>
    <property type="project" value="TreeGrafter"/>
</dbReference>
<dbReference type="GO" id="GO:0005739">
    <property type="term" value="C:mitochondrion"/>
    <property type="evidence" value="ECO:0007669"/>
    <property type="project" value="TreeGrafter"/>
</dbReference>
<protein>
    <recommendedName>
        <fullName evidence="5">Mitochondrial cardiolipin hydrolase</fullName>
    </recommendedName>
    <alternativeName>
        <fullName evidence="6">Mitochondrial phospholipase</fullName>
    </alternativeName>
</protein>
<proteinExistence type="inferred from homology"/>
<dbReference type="Gene3D" id="3.30.870.10">
    <property type="entry name" value="Endonuclease Chain A"/>
    <property type="match status" value="1"/>
</dbReference>
<evidence type="ECO:0000256" key="1">
    <source>
        <dbReference type="ARBA" id="ARBA00022801"/>
    </source>
</evidence>
<gene>
    <name evidence="7" type="ORF">OFUS_LOCUS19471</name>
</gene>
<organism evidence="7 8">
    <name type="scientific">Owenia fusiformis</name>
    <name type="common">Polychaete worm</name>
    <dbReference type="NCBI Taxonomy" id="6347"/>
    <lineage>
        <taxon>Eukaryota</taxon>
        <taxon>Metazoa</taxon>
        <taxon>Spiralia</taxon>
        <taxon>Lophotrochozoa</taxon>
        <taxon>Annelida</taxon>
        <taxon>Polychaeta</taxon>
        <taxon>Sedentaria</taxon>
        <taxon>Canalipalpata</taxon>
        <taxon>Sabellida</taxon>
        <taxon>Oweniida</taxon>
        <taxon>Oweniidae</taxon>
        <taxon>Owenia</taxon>
    </lineage>
</organism>
<accession>A0A8J1U5A1</accession>
<evidence type="ECO:0000256" key="4">
    <source>
        <dbReference type="ARBA" id="ARBA00038012"/>
    </source>
</evidence>
<evidence type="ECO:0000256" key="5">
    <source>
        <dbReference type="ARBA" id="ARBA00040549"/>
    </source>
</evidence>
<keyword evidence="2" id="KW-0442">Lipid degradation</keyword>
<evidence type="ECO:0000313" key="8">
    <source>
        <dbReference type="Proteomes" id="UP000749559"/>
    </source>
</evidence>
<dbReference type="InterPro" id="IPR051406">
    <property type="entry name" value="PLD_domain"/>
</dbReference>
<dbReference type="Proteomes" id="UP000749559">
    <property type="component" value="Unassembled WGS sequence"/>
</dbReference>
<keyword evidence="8" id="KW-1185">Reference proteome</keyword>
<dbReference type="InterPro" id="IPR000571">
    <property type="entry name" value="Znf_CCCH"/>
</dbReference>
<sequence>MYKLLTTAVTTVAFGKLMYDIISTIYNRLHQKDDKEPVDKVIFFPDDTVSCRKYRNGICKDVNCRMSHDNTSFSQLITIFEQAKRSIDVCVFVITCQELANVLAEKQKRGLTVRIITDSEQEDCSGSQLYKFRAAGVRVRTDRTTFFMHHKFAIVDNSLLVNGSFNWTKQAVTGNFENLLITSNKGIIQQYQQEFNRLWEKFDPGKNLKNL</sequence>